<feature type="transmembrane region" description="Helical" evidence="2">
    <location>
        <begin position="175"/>
        <end position="195"/>
    </location>
</feature>
<feature type="transmembrane region" description="Helical" evidence="2">
    <location>
        <begin position="7"/>
        <end position="29"/>
    </location>
</feature>
<protein>
    <submittedName>
        <fullName evidence="3">Uncharacterized protein</fullName>
    </submittedName>
</protein>
<organism evidence="3 4">
    <name type="scientific">Vibrio agarilyticus</name>
    <dbReference type="NCBI Taxonomy" id="2726741"/>
    <lineage>
        <taxon>Bacteria</taxon>
        <taxon>Pseudomonadati</taxon>
        <taxon>Pseudomonadota</taxon>
        <taxon>Gammaproteobacteria</taxon>
        <taxon>Vibrionales</taxon>
        <taxon>Vibrionaceae</taxon>
        <taxon>Vibrio</taxon>
    </lineage>
</organism>
<evidence type="ECO:0000313" key="4">
    <source>
        <dbReference type="Proteomes" id="UP000535589"/>
    </source>
</evidence>
<comment type="caution">
    <text evidence="3">The sequence shown here is derived from an EMBL/GenBank/DDBJ whole genome shotgun (WGS) entry which is preliminary data.</text>
</comment>
<reference evidence="3 4" key="1">
    <citation type="submission" date="2020-04" db="EMBL/GenBank/DDBJ databases">
        <title>Vibrio sp. SM6, a novel species isolated from seawater.</title>
        <authorList>
            <person name="Wang X."/>
        </authorList>
    </citation>
    <scope>NUCLEOTIDE SEQUENCE [LARGE SCALE GENOMIC DNA]</scope>
    <source>
        <strain evidence="3 4">SM6</strain>
    </source>
</reference>
<keyword evidence="2" id="KW-1133">Transmembrane helix</keyword>
<keyword evidence="4" id="KW-1185">Reference proteome</keyword>
<name>A0A7X8TNJ5_9VIBR</name>
<sequence>MKVFFEVHLRLVITIWVILIAVLGLLYLMNYIKFDSLSSNVVSSKLDVISESLSTSMKRVERLGIPYQSAENLEAQFDRAKSRQAHVITISYIDIAGNTIIQVSDISNPVIPTEVVRRAFSTQEPKWLLNSDNRLFRGLKIVSDFGQVTGSLVIEYDKSALHGVYAQVRLHLLEVTILLFLLAALVVFLVVRMGFSDVANVLRLIQGHALRSGASASTFSVKRASGTISQNFAEQLVQSEQMKARVVAELDSLHQLASSDSNVKPANRGGNPREAQ</sequence>
<dbReference type="AlphaFoldDB" id="A0A7X8TNJ5"/>
<dbReference type="RefSeq" id="WP_168834893.1">
    <property type="nucleotide sequence ID" value="NZ_JABAIK010000002.1"/>
</dbReference>
<keyword evidence="2" id="KW-0472">Membrane</keyword>
<gene>
    <name evidence="3" type="ORF">HGP28_02665</name>
</gene>
<feature type="region of interest" description="Disordered" evidence="1">
    <location>
        <begin position="257"/>
        <end position="276"/>
    </location>
</feature>
<dbReference type="Proteomes" id="UP000535589">
    <property type="component" value="Unassembled WGS sequence"/>
</dbReference>
<dbReference type="EMBL" id="JABAIK010000002">
    <property type="protein sequence ID" value="NLS11791.1"/>
    <property type="molecule type" value="Genomic_DNA"/>
</dbReference>
<keyword evidence="2" id="KW-0812">Transmembrane</keyword>
<evidence type="ECO:0000313" key="3">
    <source>
        <dbReference type="EMBL" id="NLS11791.1"/>
    </source>
</evidence>
<accession>A0A7X8TNJ5</accession>
<evidence type="ECO:0000256" key="1">
    <source>
        <dbReference type="SAM" id="MobiDB-lite"/>
    </source>
</evidence>
<proteinExistence type="predicted"/>
<evidence type="ECO:0000256" key="2">
    <source>
        <dbReference type="SAM" id="Phobius"/>
    </source>
</evidence>